<gene>
    <name evidence="1" type="ORF">ACFQGL_16925</name>
</gene>
<dbReference type="EMBL" id="JBHSQS010000009">
    <property type="protein sequence ID" value="MFC5925028.1"/>
    <property type="molecule type" value="Genomic_DNA"/>
</dbReference>
<evidence type="ECO:0000313" key="2">
    <source>
        <dbReference type="Proteomes" id="UP001596226"/>
    </source>
</evidence>
<protein>
    <submittedName>
        <fullName evidence="1">Uncharacterized protein</fullName>
    </submittedName>
</protein>
<comment type="caution">
    <text evidence="1">The sequence shown here is derived from an EMBL/GenBank/DDBJ whole genome shotgun (WGS) entry which is preliminary data.</text>
</comment>
<dbReference type="Proteomes" id="UP001596226">
    <property type="component" value="Unassembled WGS sequence"/>
</dbReference>
<name>A0ABW1H754_9ACTN</name>
<keyword evidence="2" id="KW-1185">Reference proteome</keyword>
<organism evidence="1 2">
    <name type="scientific">Micromonospora vulcania</name>
    <dbReference type="NCBI Taxonomy" id="1441873"/>
    <lineage>
        <taxon>Bacteria</taxon>
        <taxon>Bacillati</taxon>
        <taxon>Actinomycetota</taxon>
        <taxon>Actinomycetes</taxon>
        <taxon>Micromonosporales</taxon>
        <taxon>Micromonosporaceae</taxon>
        <taxon>Micromonospora</taxon>
    </lineage>
</organism>
<dbReference type="RefSeq" id="WP_377512794.1">
    <property type="nucleotide sequence ID" value="NZ_JBHSQS010000009.1"/>
</dbReference>
<sequence length="108" mass="10914">MSDKELCESAKKANDEMRAALVEAAKSSAEMTPADFKKILLELDQKVTAVASTGGDGKLAAALREFGVLSAKAAAAADPAAAADNPAYLKAGADITAACKAVGVNVIF</sequence>
<evidence type="ECO:0000313" key="1">
    <source>
        <dbReference type="EMBL" id="MFC5925028.1"/>
    </source>
</evidence>
<reference evidence="2" key="1">
    <citation type="journal article" date="2019" name="Int. J. Syst. Evol. Microbiol.">
        <title>The Global Catalogue of Microorganisms (GCM) 10K type strain sequencing project: providing services to taxonomists for standard genome sequencing and annotation.</title>
        <authorList>
            <consortium name="The Broad Institute Genomics Platform"/>
            <consortium name="The Broad Institute Genome Sequencing Center for Infectious Disease"/>
            <person name="Wu L."/>
            <person name="Ma J."/>
        </authorList>
    </citation>
    <scope>NUCLEOTIDE SEQUENCE [LARGE SCALE GENOMIC DNA]</scope>
    <source>
        <strain evidence="2">CGMCC 4.7144</strain>
    </source>
</reference>
<accession>A0ABW1H754</accession>
<proteinExistence type="predicted"/>